<dbReference type="Gene3D" id="1.10.10.10">
    <property type="entry name" value="Winged helix-like DNA-binding domain superfamily/Winged helix DNA-binding domain"/>
    <property type="match status" value="1"/>
</dbReference>
<evidence type="ECO:0000313" key="6">
    <source>
        <dbReference type="Proteomes" id="UP000587396"/>
    </source>
</evidence>
<dbReference type="EMBL" id="JACMSE010000001">
    <property type="protein sequence ID" value="MBC2887814.1"/>
    <property type="molecule type" value="Genomic_DNA"/>
</dbReference>
<dbReference type="GO" id="GO:0003700">
    <property type="term" value="F:DNA-binding transcription factor activity"/>
    <property type="evidence" value="ECO:0007669"/>
    <property type="project" value="InterPro"/>
</dbReference>
<dbReference type="PANTHER" id="PTHR42756:SF1">
    <property type="entry name" value="TRANSCRIPTIONAL REPRESSOR OF EMRAB OPERON"/>
    <property type="match status" value="1"/>
</dbReference>
<feature type="domain" description="HTH marR-type" evidence="4">
    <location>
        <begin position="1"/>
        <end position="131"/>
    </location>
</feature>
<dbReference type="PROSITE" id="PS01117">
    <property type="entry name" value="HTH_MARR_1"/>
    <property type="match status" value="1"/>
</dbReference>
<evidence type="ECO:0000259" key="4">
    <source>
        <dbReference type="PROSITE" id="PS50995"/>
    </source>
</evidence>
<dbReference type="InterPro" id="IPR023187">
    <property type="entry name" value="Tscrpt_reg_MarR-type_CS"/>
</dbReference>
<dbReference type="PANTHER" id="PTHR42756">
    <property type="entry name" value="TRANSCRIPTIONAL REGULATOR, MARR"/>
    <property type="match status" value="1"/>
</dbReference>
<dbReference type="InterPro" id="IPR036388">
    <property type="entry name" value="WH-like_DNA-bd_sf"/>
</dbReference>
<evidence type="ECO:0000256" key="2">
    <source>
        <dbReference type="ARBA" id="ARBA00023125"/>
    </source>
</evidence>
<dbReference type="InterPro" id="IPR036390">
    <property type="entry name" value="WH_DNA-bd_sf"/>
</dbReference>
<proteinExistence type="predicted"/>
<dbReference type="GO" id="GO:0003677">
    <property type="term" value="F:DNA binding"/>
    <property type="evidence" value="ECO:0007669"/>
    <property type="project" value="UniProtKB-KW"/>
</dbReference>
<dbReference type="AlphaFoldDB" id="A0A842J8N4"/>
<dbReference type="Pfam" id="PF01047">
    <property type="entry name" value="MarR"/>
    <property type="match status" value="1"/>
</dbReference>
<dbReference type="PROSITE" id="PS50995">
    <property type="entry name" value="HTH_MARR_2"/>
    <property type="match status" value="1"/>
</dbReference>
<evidence type="ECO:0000256" key="3">
    <source>
        <dbReference type="ARBA" id="ARBA00023163"/>
    </source>
</evidence>
<sequence>MFMNDISIIVRHMRVFAERRMAEEGLGFPEQLVIMCLAASGTSNQERIASFLDIDKGAVAKTVAKLEAKGLVDGRTNEDNRREKILSLSPAGRQAIERMQDALASWEDHVFAGVDREDRLAAERAIARMAQNSHAMIRNED</sequence>
<accession>A0A842J8N4</accession>
<dbReference type="RefSeq" id="WP_080143998.1">
    <property type="nucleotide sequence ID" value="NZ_JAASIO010000001.1"/>
</dbReference>
<keyword evidence="2" id="KW-0238">DNA-binding</keyword>
<organism evidence="5 6">
    <name type="scientific">Gordonibacter massiliensis</name>
    <name type="common">ex Traore et al. 2017</name>
    <dbReference type="NCBI Taxonomy" id="1841863"/>
    <lineage>
        <taxon>Bacteria</taxon>
        <taxon>Bacillati</taxon>
        <taxon>Actinomycetota</taxon>
        <taxon>Coriobacteriia</taxon>
        <taxon>Eggerthellales</taxon>
        <taxon>Eggerthellaceae</taxon>
        <taxon>Gordonibacter</taxon>
    </lineage>
</organism>
<gene>
    <name evidence="5" type="ORF">H7313_00295</name>
</gene>
<protein>
    <submittedName>
        <fullName evidence="5">MarR family transcriptional regulator</fullName>
    </submittedName>
</protein>
<dbReference type="InterPro" id="IPR000835">
    <property type="entry name" value="HTH_MarR-typ"/>
</dbReference>
<keyword evidence="6" id="KW-1185">Reference proteome</keyword>
<name>A0A842J8N4_9ACTN</name>
<keyword evidence="3" id="KW-0804">Transcription</keyword>
<dbReference type="SMART" id="SM00347">
    <property type="entry name" value="HTH_MARR"/>
    <property type="match status" value="1"/>
</dbReference>
<reference evidence="5 6" key="1">
    <citation type="submission" date="2020-08" db="EMBL/GenBank/DDBJ databases">
        <authorList>
            <person name="Liu C."/>
            <person name="Sun Q."/>
        </authorList>
    </citation>
    <scope>NUCLEOTIDE SEQUENCE [LARGE SCALE GENOMIC DNA]</scope>
    <source>
        <strain evidence="5 6">N22</strain>
    </source>
</reference>
<evidence type="ECO:0000256" key="1">
    <source>
        <dbReference type="ARBA" id="ARBA00023015"/>
    </source>
</evidence>
<dbReference type="SUPFAM" id="SSF46785">
    <property type="entry name" value="Winged helix' DNA-binding domain"/>
    <property type="match status" value="1"/>
</dbReference>
<dbReference type="Proteomes" id="UP000587396">
    <property type="component" value="Unassembled WGS sequence"/>
</dbReference>
<evidence type="ECO:0000313" key="5">
    <source>
        <dbReference type="EMBL" id="MBC2887814.1"/>
    </source>
</evidence>
<keyword evidence="1" id="KW-0805">Transcription regulation</keyword>
<comment type="caution">
    <text evidence="5">The sequence shown here is derived from an EMBL/GenBank/DDBJ whole genome shotgun (WGS) entry which is preliminary data.</text>
</comment>